<dbReference type="Pfam" id="PF13243">
    <property type="entry name" value="SQHop_cyclase_C"/>
    <property type="match status" value="1"/>
</dbReference>
<dbReference type="PANTHER" id="PTHR31739:SF25">
    <property type="entry name" value="(E,E)-GERANYLLINALOOL SYNTHASE"/>
    <property type="match status" value="1"/>
</dbReference>
<dbReference type="AlphaFoldDB" id="A0A4R0FZQ9"/>
<name>A0A4R0FZQ9_9ACTN</name>
<dbReference type="SUPFAM" id="SSF48239">
    <property type="entry name" value="Terpenoid cyclases/Protein prenyltransferases"/>
    <property type="match status" value="1"/>
</dbReference>
<dbReference type="EMBL" id="SJJR01000037">
    <property type="protein sequence ID" value="TCB88648.1"/>
    <property type="molecule type" value="Genomic_DNA"/>
</dbReference>
<accession>A0A4R0FZQ9</accession>
<sequence length="538" mass="56749">MARPISGAAVTTTDHARPTGLTLSAVGLAHDLVAEMMRDPPGRTSPSIYETARVVSLAPWLVGHADRVRYLLDTQRTDGCWGPPGGYALVPTLSAAEALLTVLRSPSPVNTPDLVRAADRALHGLTVLLDDPAPLPDTPAVDLIVPALVDSLNQHLDHLAGSPAVPSGWLGRRLRPPRGMTRERLDAVRRLVAAGAPVPDKLWHALEVLPDLARSASGVAPLFPGTVGASPAATAAWLGTPHRPDGRQALAHLEETVRRYGGPVPCATPITVFERAWVTATLAKAGIHVAASPGLVESLTATLGPAGTPTGPGLPADADTTAVTLFALSKIGIPVSPDCLFHFETGDGFCTWPGEDGFSVTTNAHVLDALGQHAAVHHKPEHRYRVAVDRLVTALQERQEADGSWSDRWHASRFYATACCVTALAEVGPSPLVSASLAAAADWVLATQRTDGSWGNWDGTTEETAYAVQILIASGRRSPAVIDAVRRGHAHLRQDDGRDGPALWHDKDLYQPVRIVSAAVLAAQHQAHALMDALPEGA</sequence>
<keyword evidence="2" id="KW-0808">Transferase</keyword>
<dbReference type="Gene3D" id="1.50.10.160">
    <property type="match status" value="1"/>
</dbReference>
<dbReference type="InterPro" id="IPR032696">
    <property type="entry name" value="SQ_cyclase_C"/>
</dbReference>
<reference evidence="2 3" key="1">
    <citation type="submission" date="2019-02" db="EMBL/GenBank/DDBJ databases">
        <title>Jishengella sp. nov., isolated from a root of Zingiber montanum.</title>
        <authorList>
            <person name="Kuncharoen N."/>
            <person name="Kudo T."/>
            <person name="Masahiro Y."/>
            <person name="Ohkuma M."/>
            <person name="Tanasupawat S."/>
        </authorList>
    </citation>
    <scope>NUCLEOTIDE SEQUENCE [LARGE SCALE GENOMIC DNA]</scope>
    <source>
        <strain evidence="2 3">PLAI 1-1</strain>
    </source>
</reference>
<evidence type="ECO:0000313" key="3">
    <source>
        <dbReference type="Proteomes" id="UP000292274"/>
    </source>
</evidence>
<evidence type="ECO:0000259" key="1">
    <source>
        <dbReference type="Pfam" id="PF13243"/>
    </source>
</evidence>
<protein>
    <submittedName>
        <fullName evidence="2">Prenyltransferase</fullName>
    </submittedName>
</protein>
<proteinExistence type="predicted"/>
<dbReference type="InterPro" id="IPR008930">
    <property type="entry name" value="Terpenoid_cyclase/PrenylTrfase"/>
</dbReference>
<dbReference type="GO" id="GO:0016740">
    <property type="term" value="F:transferase activity"/>
    <property type="evidence" value="ECO:0007669"/>
    <property type="project" value="UniProtKB-KW"/>
</dbReference>
<dbReference type="PANTHER" id="PTHR31739">
    <property type="entry name" value="ENT-COPALYL DIPHOSPHATE SYNTHASE, CHLOROPLASTIC"/>
    <property type="match status" value="1"/>
</dbReference>
<gene>
    <name evidence="2" type="ORF">E0H26_28430</name>
</gene>
<dbReference type="GO" id="GO:0016102">
    <property type="term" value="P:diterpenoid biosynthetic process"/>
    <property type="evidence" value="ECO:0007669"/>
    <property type="project" value="TreeGrafter"/>
</dbReference>
<dbReference type="Gene3D" id="1.50.10.20">
    <property type="match status" value="1"/>
</dbReference>
<dbReference type="OrthoDB" id="9758578at2"/>
<dbReference type="Proteomes" id="UP000292274">
    <property type="component" value="Unassembled WGS sequence"/>
</dbReference>
<feature type="domain" description="Squalene cyclase C-terminal" evidence="1">
    <location>
        <begin position="362"/>
        <end position="506"/>
    </location>
</feature>
<dbReference type="GO" id="GO:0000287">
    <property type="term" value="F:magnesium ion binding"/>
    <property type="evidence" value="ECO:0007669"/>
    <property type="project" value="TreeGrafter"/>
</dbReference>
<dbReference type="InterPro" id="IPR050148">
    <property type="entry name" value="Terpene_synthase-like"/>
</dbReference>
<organism evidence="2 3">
    <name type="scientific">Micromonospora zingiberis</name>
    <dbReference type="NCBI Taxonomy" id="2053011"/>
    <lineage>
        <taxon>Bacteria</taxon>
        <taxon>Bacillati</taxon>
        <taxon>Actinomycetota</taxon>
        <taxon>Actinomycetes</taxon>
        <taxon>Micromonosporales</taxon>
        <taxon>Micromonosporaceae</taxon>
        <taxon>Micromonospora</taxon>
    </lineage>
</organism>
<dbReference type="GO" id="GO:0010333">
    <property type="term" value="F:terpene synthase activity"/>
    <property type="evidence" value="ECO:0007669"/>
    <property type="project" value="InterPro"/>
</dbReference>
<keyword evidence="3" id="KW-1185">Reference proteome</keyword>
<evidence type="ECO:0000313" key="2">
    <source>
        <dbReference type="EMBL" id="TCB88648.1"/>
    </source>
</evidence>
<comment type="caution">
    <text evidence="2">The sequence shown here is derived from an EMBL/GenBank/DDBJ whole genome shotgun (WGS) entry which is preliminary data.</text>
</comment>